<comment type="caution">
    <text evidence="4">The sequence shown here is derived from an EMBL/GenBank/DDBJ whole genome shotgun (WGS) entry which is preliminary data.</text>
</comment>
<dbReference type="SUPFAM" id="SSF49503">
    <property type="entry name" value="Cupredoxins"/>
    <property type="match status" value="2"/>
</dbReference>
<dbReference type="InterPro" id="IPR001117">
    <property type="entry name" value="Cu-oxidase_2nd"/>
</dbReference>
<feature type="domain" description="Plastocyanin-like" evidence="2">
    <location>
        <begin position="58"/>
        <end position="193"/>
    </location>
</feature>
<feature type="domain" description="Plastocyanin-like" evidence="3">
    <location>
        <begin position="2"/>
        <end position="42"/>
    </location>
</feature>
<dbReference type="PANTHER" id="PTHR11709:SF296">
    <property type="entry name" value="MULTI-COPPER OXIDASE TYPE I FAMILY PROTEIN"/>
    <property type="match status" value="1"/>
</dbReference>
<evidence type="ECO:0000259" key="3">
    <source>
        <dbReference type="Pfam" id="PF07732"/>
    </source>
</evidence>
<dbReference type="Proteomes" id="UP001604277">
    <property type="component" value="Unassembled WGS sequence"/>
</dbReference>
<dbReference type="Pfam" id="PF00394">
    <property type="entry name" value="Cu-oxidase"/>
    <property type="match status" value="1"/>
</dbReference>
<protein>
    <submittedName>
        <fullName evidence="4">SKU5 similar 18</fullName>
    </submittedName>
</protein>
<organism evidence="4 5">
    <name type="scientific">Forsythia ovata</name>
    <dbReference type="NCBI Taxonomy" id="205694"/>
    <lineage>
        <taxon>Eukaryota</taxon>
        <taxon>Viridiplantae</taxon>
        <taxon>Streptophyta</taxon>
        <taxon>Embryophyta</taxon>
        <taxon>Tracheophyta</taxon>
        <taxon>Spermatophyta</taxon>
        <taxon>Magnoliopsida</taxon>
        <taxon>eudicotyledons</taxon>
        <taxon>Gunneridae</taxon>
        <taxon>Pentapetalae</taxon>
        <taxon>asterids</taxon>
        <taxon>lamiids</taxon>
        <taxon>Lamiales</taxon>
        <taxon>Oleaceae</taxon>
        <taxon>Forsythieae</taxon>
        <taxon>Forsythia</taxon>
    </lineage>
</organism>
<keyword evidence="5" id="KW-1185">Reference proteome</keyword>
<dbReference type="InterPro" id="IPR008972">
    <property type="entry name" value="Cupredoxin"/>
</dbReference>
<evidence type="ECO:0000313" key="4">
    <source>
        <dbReference type="EMBL" id="KAL2468236.1"/>
    </source>
</evidence>
<dbReference type="AlphaFoldDB" id="A0ABD1Q0D7"/>
<accession>A0ABD1Q0D7</accession>
<name>A0ABD1Q0D7_9LAMI</name>
<proteinExistence type="inferred from homology"/>
<dbReference type="PANTHER" id="PTHR11709">
    <property type="entry name" value="MULTI-COPPER OXIDASE"/>
    <property type="match status" value="1"/>
</dbReference>
<gene>
    <name evidence="4" type="ORF">Fot_51761</name>
</gene>
<dbReference type="InterPro" id="IPR011707">
    <property type="entry name" value="Cu-oxidase-like_N"/>
</dbReference>
<dbReference type="InterPro" id="IPR045087">
    <property type="entry name" value="Cu-oxidase_fam"/>
</dbReference>
<dbReference type="EMBL" id="JBFOLJ010000017">
    <property type="protein sequence ID" value="KAL2468236.1"/>
    <property type="molecule type" value="Genomic_DNA"/>
</dbReference>
<evidence type="ECO:0000313" key="5">
    <source>
        <dbReference type="Proteomes" id="UP001604277"/>
    </source>
</evidence>
<evidence type="ECO:0000256" key="1">
    <source>
        <dbReference type="ARBA" id="ARBA00010609"/>
    </source>
</evidence>
<evidence type="ECO:0000259" key="2">
    <source>
        <dbReference type="Pfam" id="PF00394"/>
    </source>
</evidence>
<comment type="similarity">
    <text evidence="1">Belongs to the multicopper oxidase family.</text>
</comment>
<dbReference type="Gene3D" id="2.60.40.420">
    <property type="entry name" value="Cupredoxins - blue copper proteins"/>
    <property type="match status" value="2"/>
</dbReference>
<dbReference type="Pfam" id="PF07732">
    <property type="entry name" value="Cu-oxidase_3"/>
    <property type="match status" value="1"/>
</dbReference>
<sequence>MPGENWTYSFQMKDQIGSYFYFPSLLFQKAAGGYGAIRVNNPDILPLPFPRPDYEYDILIGDWYNVDYQELRLALDEGRKLSLPDGIIINGLGHNQATLDFEAGATHRLRISNVGLKITLNFRIQDHEMLLVETEEAYTLKQYYESLDVHVGQSYLVLVTARNQTHGISYYMVASSRFIPLELVGIGIIRYSGFLGEPLNPVCPLLLPYDFLYSIEQARSILPEAS</sequence>
<reference evidence="5" key="1">
    <citation type="submission" date="2024-07" db="EMBL/GenBank/DDBJ databases">
        <title>Two chromosome-level genome assemblies of Korean endemic species Abeliophyllum distichum and Forsythia ovata (Oleaceae).</title>
        <authorList>
            <person name="Jang H."/>
        </authorList>
    </citation>
    <scope>NUCLEOTIDE SEQUENCE [LARGE SCALE GENOMIC DNA]</scope>
</reference>